<dbReference type="RefSeq" id="WP_348518097.1">
    <property type="nucleotide sequence ID" value="NZ_CP155620.1"/>
</dbReference>
<evidence type="ECO:0008006" key="3">
    <source>
        <dbReference type="Google" id="ProtNLM"/>
    </source>
</evidence>
<reference evidence="2" key="1">
    <citation type="submission" date="2024-05" db="EMBL/GenBank/DDBJ databases">
        <title>Campylobacter coli isolated from environmental waters in Slovenia.</title>
        <authorList>
            <person name="Zautner A.E."/>
            <person name="Bunk B."/>
            <person name="Riedel T."/>
            <person name="Sproeer C."/>
        </authorList>
    </citation>
    <scope>NUCLEOTIDE SEQUENCE</scope>
    <source>
        <strain evidence="2">CCS1377</strain>
    </source>
</reference>
<feature type="transmembrane region" description="Helical" evidence="1">
    <location>
        <begin position="15"/>
        <end position="33"/>
    </location>
</feature>
<keyword evidence="1" id="KW-0472">Membrane</keyword>
<dbReference type="EMBL" id="CP155620">
    <property type="protein sequence ID" value="XBJ28467.1"/>
    <property type="molecule type" value="Genomic_DNA"/>
</dbReference>
<evidence type="ECO:0000256" key="1">
    <source>
        <dbReference type="SAM" id="Phobius"/>
    </source>
</evidence>
<sequence length="103" mass="11771">MDLFNSLMQILGKKQAIFIYGLIIGFLLGRFFTKAQNKAKIDTFKSTCNAILRVKIPITLVYKDGVEQAPKCDFLRKDGICNKTKVTCLYLRTFDLNNEVKSK</sequence>
<gene>
    <name evidence="2" type="ORF">AAH949_05005</name>
</gene>
<keyword evidence="1" id="KW-0812">Transmembrane</keyword>
<protein>
    <recommendedName>
        <fullName evidence="3">Periplasmic protein</fullName>
    </recommendedName>
</protein>
<name>A0AAU7E4W3_9BACT</name>
<proteinExistence type="predicted"/>
<organism evidence="2">
    <name type="scientific">Campylobacter sp. CCS1377</name>
    <dbReference type="NCBI Taxonomy" id="3158229"/>
    <lineage>
        <taxon>Bacteria</taxon>
        <taxon>Pseudomonadati</taxon>
        <taxon>Campylobacterota</taxon>
        <taxon>Epsilonproteobacteria</taxon>
        <taxon>Campylobacterales</taxon>
        <taxon>Campylobacteraceae</taxon>
        <taxon>Campylobacter</taxon>
    </lineage>
</organism>
<evidence type="ECO:0000313" key="2">
    <source>
        <dbReference type="EMBL" id="XBJ28467.1"/>
    </source>
</evidence>
<accession>A0AAU7E4W3</accession>
<keyword evidence="1" id="KW-1133">Transmembrane helix</keyword>
<dbReference type="AlphaFoldDB" id="A0AAU7E4W3"/>